<evidence type="ECO:0008006" key="3">
    <source>
        <dbReference type="Google" id="ProtNLM"/>
    </source>
</evidence>
<feature type="transmembrane region" description="Helical" evidence="1">
    <location>
        <begin position="65"/>
        <end position="84"/>
    </location>
</feature>
<keyword evidence="1" id="KW-0812">Transmembrane</keyword>
<evidence type="ECO:0000256" key="1">
    <source>
        <dbReference type="SAM" id="Phobius"/>
    </source>
</evidence>
<feature type="transmembrane region" description="Helical" evidence="1">
    <location>
        <begin position="96"/>
        <end position="120"/>
    </location>
</feature>
<feature type="transmembrane region" description="Helical" evidence="1">
    <location>
        <begin position="378"/>
        <end position="397"/>
    </location>
</feature>
<evidence type="ECO:0000313" key="2">
    <source>
        <dbReference type="EMBL" id="CAA9452455.1"/>
    </source>
</evidence>
<accession>A0A6J4QR17</accession>
<proteinExistence type="predicted"/>
<feature type="transmembrane region" description="Helical" evidence="1">
    <location>
        <begin position="6"/>
        <end position="27"/>
    </location>
</feature>
<feature type="transmembrane region" description="Helical" evidence="1">
    <location>
        <begin position="501"/>
        <end position="519"/>
    </location>
</feature>
<dbReference type="EMBL" id="CADCVF010000024">
    <property type="protein sequence ID" value="CAA9452455.1"/>
    <property type="molecule type" value="Genomic_DNA"/>
</dbReference>
<reference evidence="2" key="1">
    <citation type="submission" date="2020-02" db="EMBL/GenBank/DDBJ databases">
        <authorList>
            <person name="Meier V. D."/>
        </authorList>
    </citation>
    <scope>NUCLEOTIDE SEQUENCE</scope>
    <source>
        <strain evidence="2">AVDCRST_MAG58</strain>
    </source>
</reference>
<feature type="transmembrane region" description="Helical" evidence="1">
    <location>
        <begin position="254"/>
        <end position="274"/>
    </location>
</feature>
<dbReference type="AlphaFoldDB" id="A0A6J4QR17"/>
<feature type="transmembrane region" description="Helical" evidence="1">
    <location>
        <begin position="526"/>
        <end position="546"/>
    </location>
</feature>
<keyword evidence="1" id="KW-0472">Membrane</keyword>
<keyword evidence="1" id="KW-1133">Transmembrane helix</keyword>
<feature type="transmembrane region" description="Helical" evidence="1">
    <location>
        <begin position="132"/>
        <end position="150"/>
    </location>
</feature>
<feature type="transmembrane region" description="Helical" evidence="1">
    <location>
        <begin position="39"/>
        <end position="59"/>
    </location>
</feature>
<protein>
    <recommendedName>
        <fullName evidence="3">Glycosyltransferase RgtA/B/C/D-like domain-containing protein</fullName>
    </recommendedName>
</protein>
<feature type="transmembrane region" description="Helical" evidence="1">
    <location>
        <begin position="280"/>
        <end position="300"/>
    </location>
</feature>
<feature type="transmembrane region" description="Helical" evidence="1">
    <location>
        <begin position="351"/>
        <end position="371"/>
    </location>
</feature>
<feature type="transmembrane region" description="Helical" evidence="1">
    <location>
        <begin position="312"/>
        <end position="331"/>
    </location>
</feature>
<feature type="transmembrane region" description="Helical" evidence="1">
    <location>
        <begin position="462"/>
        <end position="481"/>
    </location>
</feature>
<sequence length="693" mass="74712">MLFDLILALLAALVVAVVPGWFWAGLLRASEDYAERLTYSAALSMALLPAVALIPTRVLGMGVTLPVAFVCALVVFLAGLGAYLRFGAAKGEDGPILSVPVPALGLPALVLLVPAFGLALESIIGGLPGQRVLVLVALLVLAAGLTHLFVSSRKVELSSGIDEEEAPEAPAFPGPLLRRLLFPAVLSLALVRGYAGPVLHDWPFIRGVDHYSHAVMADRMMTVGKVEPYLIYPPGFHTMTAGVSRLSGLEPLEIFPVLGPALLLLPTLALYVLAKRLWGWEYGVAAALLSVLLGGTYYYFNDAMYPNLVTSQFLMVLALASLVGVYSAPSVRNGLLLALLGSSVILYHPVASMYLAVLLALVGAYFVLPLLSRHRRTGVALLLSLTLLGALSVLYAWNTYDLGGALVGGQGESATGDAVEMAVGTQVPYEIGLLTENLISQPVAWLGLLGVFLLADEGRRRMGLPAAVAHFTLFLWAALLFFGSRTSLTGFPQRFGRDLGVPLALLGALALVTILRSLWSRGRVASVFVTCVAALLTVAQVGVHAARGLHWSSSPSIQMTMTPQIAAAGEWLEGHNTGGNIVVSPHFNQVPSRMMLAMGHYSALQSFEPVQVENPRDLPPTGPGPLWDVLWVVTHPDNQRTDRILSTYDVRYIVLYKNMPDRPTHDYWPPFEDRPNLYRTAFENRDVLIVERR</sequence>
<name>A0A6J4QR17_9ACTN</name>
<organism evidence="2">
    <name type="scientific">uncultured Rubrobacteraceae bacterium</name>
    <dbReference type="NCBI Taxonomy" id="349277"/>
    <lineage>
        <taxon>Bacteria</taxon>
        <taxon>Bacillati</taxon>
        <taxon>Actinomycetota</taxon>
        <taxon>Rubrobacteria</taxon>
        <taxon>Rubrobacterales</taxon>
        <taxon>Rubrobacteraceae</taxon>
        <taxon>environmental samples</taxon>
    </lineage>
</organism>
<gene>
    <name evidence="2" type="ORF">AVDCRST_MAG58-2207</name>
</gene>
<feature type="transmembrane region" description="Helical" evidence="1">
    <location>
        <begin position="438"/>
        <end position="455"/>
    </location>
</feature>